<proteinExistence type="predicted"/>
<evidence type="ECO:0000313" key="3">
    <source>
        <dbReference type="Proteomes" id="UP000290439"/>
    </source>
</evidence>
<organism evidence="2 3">
    <name type="scientific">Nocardia cyriacigeorgica</name>
    <dbReference type="NCBI Taxonomy" id="135487"/>
    <lineage>
        <taxon>Bacteria</taxon>
        <taxon>Bacillati</taxon>
        <taxon>Actinomycetota</taxon>
        <taxon>Actinomycetes</taxon>
        <taxon>Mycobacteriales</taxon>
        <taxon>Nocardiaceae</taxon>
        <taxon>Nocardia</taxon>
    </lineage>
</organism>
<protein>
    <submittedName>
        <fullName evidence="2">Transposase and inactivated derivatives</fullName>
    </submittedName>
</protein>
<gene>
    <name evidence="2" type="ORF">NCTC10797_00051</name>
</gene>
<dbReference type="Proteomes" id="UP000290439">
    <property type="component" value="Chromosome"/>
</dbReference>
<evidence type="ECO:0000256" key="1">
    <source>
        <dbReference type="SAM" id="MobiDB-lite"/>
    </source>
</evidence>
<accession>A0A4U8VSV3</accession>
<evidence type="ECO:0000313" key="2">
    <source>
        <dbReference type="EMBL" id="VFA96302.1"/>
    </source>
</evidence>
<dbReference type="RefSeq" id="WP_130915507.1">
    <property type="nucleotide sequence ID" value="NZ_LR215973.1"/>
</dbReference>
<feature type="region of interest" description="Disordered" evidence="1">
    <location>
        <begin position="76"/>
        <end position="105"/>
    </location>
</feature>
<sequence length="150" mass="16491">MPCQSKVELYAAIRRDARAGLSGRALQAKHGVGWRTVQAAMSSVWPAERRQHPKGGSKLDPFKAFIDAVLREDLGSTEEAETYGQAPGCRLSDEHGMDGVSHQTARDYVAERKSQARAEAGRGSAEVFIRQTHRPGEEAEVDFGDVTIRR</sequence>
<dbReference type="EMBL" id="LR215973">
    <property type="protein sequence ID" value="VFA96302.1"/>
    <property type="molecule type" value="Genomic_DNA"/>
</dbReference>
<name>A0A4U8VSV3_9NOCA</name>
<reference evidence="2 3" key="1">
    <citation type="submission" date="2019-02" db="EMBL/GenBank/DDBJ databases">
        <authorList>
            <consortium name="Pathogen Informatics"/>
        </authorList>
    </citation>
    <scope>NUCLEOTIDE SEQUENCE [LARGE SCALE GENOMIC DNA]</scope>
    <source>
        <strain evidence="2 3">3012STDY6756504</strain>
    </source>
</reference>
<dbReference type="AlphaFoldDB" id="A0A4U8VSV3"/>